<keyword evidence="3" id="KW-1185">Reference proteome</keyword>
<reference evidence="2 3" key="1">
    <citation type="submission" date="2022-06" db="EMBL/GenBank/DDBJ databases">
        <title>New Species of the Genus Actinoplanes, ActinopZanes ferrugineus.</title>
        <authorList>
            <person name="Ding P."/>
        </authorList>
    </citation>
    <scope>NUCLEOTIDE SEQUENCE [LARGE SCALE GENOMIC DNA]</scope>
    <source>
        <strain evidence="2 3">TRM88003</strain>
    </source>
</reference>
<dbReference type="EMBL" id="JAMYJR010000002">
    <property type="protein sequence ID" value="MCO8269448.1"/>
    <property type="molecule type" value="Genomic_DNA"/>
</dbReference>
<comment type="caution">
    <text evidence="2">The sequence shown here is derived from an EMBL/GenBank/DDBJ whole genome shotgun (WGS) entry which is preliminary data.</text>
</comment>
<keyword evidence="1" id="KW-0732">Signal</keyword>
<name>A0ABT1DF50_9ACTN</name>
<protein>
    <submittedName>
        <fullName evidence="2">Uncharacterized protein</fullName>
    </submittedName>
</protein>
<sequence length="190" mass="19972">MIMIRWVVLAAILLAAGCAKPSTDPVVPAGCDPTADHLTWSPSTTRPVLTNASLLAGTRETMLLDEPFRPTVTGVDAPPEWLERLATSLQSETGSPVLARSPEPTPDHLGISAESGTQMVLWTGVNRVTAEFEVRCDPTVRGTFHGWSTATTGVVFCNSYQPGPPDAFGSLALTLCPAPTPAPSTGGEHP</sequence>
<organism evidence="2 3">
    <name type="scientific">Paractinoplanes aksuensis</name>
    <dbReference type="NCBI Taxonomy" id="2939490"/>
    <lineage>
        <taxon>Bacteria</taxon>
        <taxon>Bacillati</taxon>
        <taxon>Actinomycetota</taxon>
        <taxon>Actinomycetes</taxon>
        <taxon>Micromonosporales</taxon>
        <taxon>Micromonosporaceae</taxon>
        <taxon>Paractinoplanes</taxon>
    </lineage>
</organism>
<feature type="chain" id="PRO_5045523923" evidence="1">
    <location>
        <begin position="22"/>
        <end position="190"/>
    </location>
</feature>
<feature type="signal peptide" evidence="1">
    <location>
        <begin position="1"/>
        <end position="21"/>
    </location>
</feature>
<proteinExistence type="predicted"/>
<gene>
    <name evidence="2" type="ORF">M1L60_02450</name>
</gene>
<evidence type="ECO:0000256" key="1">
    <source>
        <dbReference type="SAM" id="SignalP"/>
    </source>
</evidence>
<dbReference type="RefSeq" id="WP_253235592.1">
    <property type="nucleotide sequence ID" value="NZ_JAMYJR010000002.1"/>
</dbReference>
<accession>A0ABT1DF50</accession>
<dbReference type="Proteomes" id="UP001523369">
    <property type="component" value="Unassembled WGS sequence"/>
</dbReference>
<evidence type="ECO:0000313" key="2">
    <source>
        <dbReference type="EMBL" id="MCO8269448.1"/>
    </source>
</evidence>
<evidence type="ECO:0000313" key="3">
    <source>
        <dbReference type="Proteomes" id="UP001523369"/>
    </source>
</evidence>
<dbReference type="PROSITE" id="PS51257">
    <property type="entry name" value="PROKAR_LIPOPROTEIN"/>
    <property type="match status" value="1"/>
</dbReference>